<dbReference type="AlphaFoldDB" id="K9YKM0"/>
<gene>
    <name evidence="2" type="ordered locus">Cyast_1530</name>
</gene>
<dbReference type="STRING" id="292563.Cyast_1530"/>
<dbReference type="EMBL" id="CP003940">
    <property type="protein sequence ID" value="AFZ47491.1"/>
    <property type="molecule type" value="Genomic_DNA"/>
</dbReference>
<keyword evidence="3" id="KW-1185">Reference proteome</keyword>
<organism evidence="2 3">
    <name type="scientific">Cyanobacterium stanieri (strain ATCC 29140 / PCC 7202)</name>
    <dbReference type="NCBI Taxonomy" id="292563"/>
    <lineage>
        <taxon>Bacteria</taxon>
        <taxon>Bacillati</taxon>
        <taxon>Cyanobacteriota</taxon>
        <taxon>Cyanophyceae</taxon>
        <taxon>Oscillatoriophycideae</taxon>
        <taxon>Chroococcales</taxon>
        <taxon>Geminocystaceae</taxon>
        <taxon>Cyanobacterium</taxon>
    </lineage>
</organism>
<sequence>MKASLALHTTSGELGITIVNNQGEKKSQTWDLGRELGKKLHQILTDFIKPLTWQDFQFMAVAKGPGSYTSTRIGVVTARTIAQQLHIPVYGISTLKSLAWQEFKNENSSPILVQMRANNQEVFGAIFEVKKEDILTTIVGDKLYNLEEWQNLVDQYHGKLVISPDKLGNNSESILSLATIKYEQECLNNVFSSWENLIPFYQ</sequence>
<evidence type="ECO:0000313" key="3">
    <source>
        <dbReference type="Proteomes" id="UP000010483"/>
    </source>
</evidence>
<dbReference type="InterPro" id="IPR022496">
    <property type="entry name" value="T6A_TsaB"/>
</dbReference>
<dbReference type="GO" id="GO:0002949">
    <property type="term" value="P:tRNA threonylcarbamoyladenosine modification"/>
    <property type="evidence" value="ECO:0007669"/>
    <property type="project" value="InterPro"/>
</dbReference>
<evidence type="ECO:0000313" key="2">
    <source>
        <dbReference type="EMBL" id="AFZ47491.1"/>
    </source>
</evidence>
<reference evidence="3" key="1">
    <citation type="journal article" date="2013" name="Proc. Natl. Acad. Sci. U.S.A.">
        <title>Improving the coverage of the cyanobacterial phylum using diversity-driven genome sequencing.</title>
        <authorList>
            <person name="Shih P.M."/>
            <person name="Wu D."/>
            <person name="Latifi A."/>
            <person name="Axen S.D."/>
            <person name="Fewer D.P."/>
            <person name="Talla E."/>
            <person name="Calteau A."/>
            <person name="Cai F."/>
            <person name="Tandeau de Marsac N."/>
            <person name="Rippka R."/>
            <person name="Herdman M."/>
            <person name="Sivonen K."/>
            <person name="Coursin T."/>
            <person name="Laurent T."/>
            <person name="Goodwin L."/>
            <person name="Nolan M."/>
            <person name="Davenport K.W."/>
            <person name="Han C.S."/>
            <person name="Rubin E.M."/>
            <person name="Eisen J.A."/>
            <person name="Woyke T."/>
            <person name="Gugger M."/>
            <person name="Kerfeld C.A."/>
        </authorList>
    </citation>
    <scope>NUCLEOTIDE SEQUENCE [LARGE SCALE GENOMIC DNA]</scope>
    <source>
        <strain evidence="3">ATCC 29140 / PCC 7202</strain>
    </source>
</reference>
<dbReference type="HOGENOM" id="CLU_099872_1_0_3"/>
<proteinExistence type="predicted"/>
<dbReference type="Gene3D" id="3.30.420.40">
    <property type="match status" value="2"/>
</dbReference>
<dbReference type="SUPFAM" id="SSF53067">
    <property type="entry name" value="Actin-like ATPase domain"/>
    <property type="match status" value="1"/>
</dbReference>
<dbReference type="InterPro" id="IPR043129">
    <property type="entry name" value="ATPase_NBD"/>
</dbReference>
<dbReference type="Pfam" id="PF00814">
    <property type="entry name" value="TsaD"/>
    <property type="match status" value="1"/>
</dbReference>
<dbReference type="PATRIC" id="fig|292563.3.peg.1599"/>
<dbReference type="BioCyc" id="CSTA292563:G1353-1540-MONOMER"/>
<dbReference type="eggNOG" id="COG1214">
    <property type="taxonomic scope" value="Bacteria"/>
</dbReference>
<accession>K9YKM0</accession>
<evidence type="ECO:0000259" key="1">
    <source>
        <dbReference type="Pfam" id="PF00814"/>
    </source>
</evidence>
<protein>
    <submittedName>
        <fullName evidence="2">Peptidase M22 glycoprotease</fullName>
    </submittedName>
</protein>
<feature type="domain" description="Gcp-like" evidence="1">
    <location>
        <begin position="51"/>
        <end position="153"/>
    </location>
</feature>
<dbReference type="Proteomes" id="UP000010483">
    <property type="component" value="Chromosome"/>
</dbReference>
<dbReference type="NCBIfam" id="TIGR03725">
    <property type="entry name" value="T6A_YeaZ"/>
    <property type="match status" value="1"/>
</dbReference>
<dbReference type="KEGG" id="csn:Cyast_1530"/>
<dbReference type="InterPro" id="IPR000905">
    <property type="entry name" value="Gcp-like_dom"/>
</dbReference>
<name>K9YKM0_CYASC</name>